<proteinExistence type="predicted"/>
<evidence type="ECO:0008006" key="4">
    <source>
        <dbReference type="Google" id="ProtNLM"/>
    </source>
</evidence>
<name>A0A1G9BKL2_9BACT</name>
<dbReference type="AlphaFoldDB" id="A0A1G9BKL2"/>
<keyword evidence="1" id="KW-0732">Signal</keyword>
<evidence type="ECO:0000256" key="1">
    <source>
        <dbReference type="SAM" id="SignalP"/>
    </source>
</evidence>
<evidence type="ECO:0000313" key="3">
    <source>
        <dbReference type="Proteomes" id="UP000198510"/>
    </source>
</evidence>
<gene>
    <name evidence="2" type="ORF">SAMN05421823_102644</name>
</gene>
<protein>
    <recommendedName>
        <fullName evidence="4">DUF1684 domain-containing protein</fullName>
    </recommendedName>
</protein>
<dbReference type="PANTHER" id="PTHR41913:SF1">
    <property type="entry name" value="DUF1684 DOMAIN-CONTAINING PROTEIN"/>
    <property type="match status" value="1"/>
</dbReference>
<feature type="chain" id="PRO_5011672870" description="DUF1684 domain-containing protein" evidence="1">
    <location>
        <begin position="26"/>
        <end position="204"/>
    </location>
</feature>
<evidence type="ECO:0000313" key="2">
    <source>
        <dbReference type="EMBL" id="SDK40001.1"/>
    </source>
</evidence>
<dbReference type="PANTHER" id="PTHR41913">
    <property type="entry name" value="DUF1684 DOMAIN-CONTAINING PROTEIN"/>
    <property type="match status" value="1"/>
</dbReference>
<reference evidence="2 3" key="1">
    <citation type="submission" date="2016-10" db="EMBL/GenBank/DDBJ databases">
        <authorList>
            <person name="de Groot N.N."/>
        </authorList>
    </citation>
    <scope>NUCLEOTIDE SEQUENCE [LARGE SCALE GENOMIC DNA]</scope>
    <source>
        <strain evidence="2 3">DSM 25186</strain>
    </source>
</reference>
<dbReference type="InterPro" id="IPR012467">
    <property type="entry name" value="DUF1684"/>
</dbReference>
<keyword evidence="3" id="KW-1185">Reference proteome</keyword>
<accession>A0A1G9BKL2</accession>
<sequence length="204" mass="23365">MRLLFAMFWLLLGGAEALWAQSDFATELAAHRQEKNKEFKRSSESPLARADKRAFQGLFYFPGDSSYRVVARLERTPDAQPFQMRTSTDRLPTYVEWGKAHFTLRDTALVLTIYFSPDIAQRPGYEKYLFLPFTDQTSGGETYGGGRYLDLSMPADESSALVLDFNRAYNPYCAYSDRYSCPIPPAVNRLPIRIEAGEKTFREH</sequence>
<dbReference type="OrthoDB" id="5493262at2"/>
<dbReference type="Proteomes" id="UP000198510">
    <property type="component" value="Unassembled WGS sequence"/>
</dbReference>
<dbReference type="Pfam" id="PF07920">
    <property type="entry name" value="DUF1684"/>
    <property type="match status" value="1"/>
</dbReference>
<organism evidence="2 3">
    <name type="scientific">Catalinimonas alkaloidigena</name>
    <dbReference type="NCBI Taxonomy" id="1075417"/>
    <lineage>
        <taxon>Bacteria</taxon>
        <taxon>Pseudomonadati</taxon>
        <taxon>Bacteroidota</taxon>
        <taxon>Cytophagia</taxon>
        <taxon>Cytophagales</taxon>
        <taxon>Catalimonadaceae</taxon>
        <taxon>Catalinimonas</taxon>
    </lineage>
</organism>
<dbReference type="EMBL" id="FNFO01000002">
    <property type="protein sequence ID" value="SDK40001.1"/>
    <property type="molecule type" value="Genomic_DNA"/>
</dbReference>
<dbReference type="STRING" id="1075417.SAMN05421823_102644"/>
<feature type="signal peptide" evidence="1">
    <location>
        <begin position="1"/>
        <end position="25"/>
    </location>
</feature>